<keyword evidence="3" id="KW-1185">Reference proteome</keyword>
<keyword evidence="1" id="KW-0812">Transmembrane</keyword>
<evidence type="ECO:0000313" key="3">
    <source>
        <dbReference type="Proteomes" id="UP000410492"/>
    </source>
</evidence>
<reference evidence="2 3" key="1">
    <citation type="submission" date="2019-01" db="EMBL/GenBank/DDBJ databases">
        <authorList>
            <person name="Sayadi A."/>
        </authorList>
    </citation>
    <scope>NUCLEOTIDE SEQUENCE [LARGE SCALE GENOMIC DNA]</scope>
</reference>
<proteinExistence type="predicted"/>
<evidence type="ECO:0000313" key="2">
    <source>
        <dbReference type="EMBL" id="VEN64023.1"/>
    </source>
</evidence>
<keyword evidence="1" id="KW-1133">Transmembrane helix</keyword>
<sequence length="44" mass="5122">MFVIIAVCTSFVYWMLWTAYFGDYYLICIFSVFGSLVIVNLSKP</sequence>
<protein>
    <submittedName>
        <fullName evidence="2">Uncharacterized protein</fullName>
    </submittedName>
</protein>
<keyword evidence="1" id="KW-0472">Membrane</keyword>
<name>A0A653DUY1_CALMS</name>
<gene>
    <name evidence="2" type="ORF">CALMAC_LOCUS20675</name>
</gene>
<accession>A0A653DUY1</accession>
<dbReference type="Proteomes" id="UP000410492">
    <property type="component" value="Unassembled WGS sequence"/>
</dbReference>
<evidence type="ECO:0000256" key="1">
    <source>
        <dbReference type="SAM" id="Phobius"/>
    </source>
</evidence>
<dbReference type="AlphaFoldDB" id="A0A653DUY1"/>
<dbReference type="EMBL" id="CAACVG010015057">
    <property type="protein sequence ID" value="VEN64023.1"/>
    <property type="molecule type" value="Genomic_DNA"/>
</dbReference>
<organism evidence="2 3">
    <name type="scientific">Callosobruchus maculatus</name>
    <name type="common">Southern cowpea weevil</name>
    <name type="synonym">Pulse bruchid</name>
    <dbReference type="NCBI Taxonomy" id="64391"/>
    <lineage>
        <taxon>Eukaryota</taxon>
        <taxon>Metazoa</taxon>
        <taxon>Ecdysozoa</taxon>
        <taxon>Arthropoda</taxon>
        <taxon>Hexapoda</taxon>
        <taxon>Insecta</taxon>
        <taxon>Pterygota</taxon>
        <taxon>Neoptera</taxon>
        <taxon>Endopterygota</taxon>
        <taxon>Coleoptera</taxon>
        <taxon>Polyphaga</taxon>
        <taxon>Cucujiformia</taxon>
        <taxon>Chrysomeloidea</taxon>
        <taxon>Chrysomelidae</taxon>
        <taxon>Bruchinae</taxon>
        <taxon>Bruchini</taxon>
        <taxon>Callosobruchus</taxon>
    </lineage>
</organism>
<feature type="transmembrane region" description="Helical" evidence="1">
    <location>
        <begin position="24"/>
        <end position="42"/>
    </location>
</feature>